<dbReference type="Pfam" id="PF00133">
    <property type="entry name" value="tRNA-synt_1"/>
    <property type="match status" value="1"/>
</dbReference>
<feature type="region of interest" description="Disordered" evidence="10">
    <location>
        <begin position="870"/>
        <end position="893"/>
    </location>
</feature>
<dbReference type="InterPro" id="IPR001412">
    <property type="entry name" value="aa-tRNA-synth_I_CS"/>
</dbReference>
<dbReference type="InterPro" id="IPR009080">
    <property type="entry name" value="tRNAsynth_Ia_anticodon-bd"/>
</dbReference>
<dbReference type="Gene3D" id="3.40.50.620">
    <property type="entry name" value="HUPs"/>
    <property type="match status" value="2"/>
</dbReference>
<protein>
    <recommendedName>
        <fullName evidence="2">isoleucine--tRNA ligase</fullName>
        <ecNumber evidence="2">6.1.1.5</ecNumber>
    </recommendedName>
    <alternativeName>
        <fullName evidence="8">Isoleucyl-tRNA synthetase</fullName>
    </alternativeName>
</protein>
<dbReference type="SUPFAM" id="SSF50677">
    <property type="entry name" value="ValRS/IleRS/LeuRS editing domain"/>
    <property type="match status" value="1"/>
</dbReference>
<keyword evidence="7 9" id="KW-0030">Aminoacyl-tRNA synthetase</keyword>
<dbReference type="PROSITE" id="PS00178">
    <property type="entry name" value="AA_TRNA_LIGASE_I"/>
    <property type="match status" value="1"/>
</dbReference>
<dbReference type="InterPro" id="IPR033708">
    <property type="entry name" value="Anticodon_Ile_BEm"/>
</dbReference>
<comment type="caution">
    <text evidence="13">The sequence shown here is derived from an EMBL/GenBank/DDBJ whole genome shotgun (WGS) entry which is preliminary data.</text>
</comment>
<evidence type="ECO:0000256" key="10">
    <source>
        <dbReference type="SAM" id="MobiDB-lite"/>
    </source>
</evidence>
<dbReference type="NCBIfam" id="TIGR00392">
    <property type="entry name" value="ileS"/>
    <property type="match status" value="1"/>
</dbReference>
<organism evidence="13 14">
    <name type="scientific">Zasmidium cellare</name>
    <name type="common">Wine cellar mold</name>
    <name type="synonym">Racodium cellare</name>
    <dbReference type="NCBI Taxonomy" id="395010"/>
    <lineage>
        <taxon>Eukaryota</taxon>
        <taxon>Fungi</taxon>
        <taxon>Dikarya</taxon>
        <taxon>Ascomycota</taxon>
        <taxon>Pezizomycotina</taxon>
        <taxon>Dothideomycetes</taxon>
        <taxon>Dothideomycetidae</taxon>
        <taxon>Mycosphaerellales</taxon>
        <taxon>Mycosphaerellaceae</taxon>
        <taxon>Zasmidium</taxon>
    </lineage>
</organism>
<comment type="similarity">
    <text evidence="1 9">Belongs to the class-I aminoacyl-tRNA synthetase family.</text>
</comment>
<sequence>MATIPYASSFQDSTWESTLRSRHLDCIISMADQVVKEESSPDPTPQQKTARHLEDIASSFIDAINSRNFDPNTKPWNQIAAHFTVGSGTGARPNATNKLDMLEGHRKLADANPEFKIRITSFSTTVHENIGTAQVVMNAGSTGVPGVPVGMWRNAVTILDFRLTDGKWLGVREYKIRSIAQEKTNWGDTLALPKSQFPARPGPEQIEKYRQRCADDLYRWQRANRPSVMKGEDGGEKSNEFVLHDGPPYANGAVHVGHALNKVLKDLMLRSELARGKSVHYRPGWDCHGLPIELKALQQPKTPSKESKSLKDKPGQEAKAAALASKQMTASEIRGVARKLASETVETQKKSFREWGVMGEWDEPYRTMDKDFEMRQLGVFREMVRKGLISRHHRPVYWSPSSRTALAEAELEYDDNHKCTAAFVKMPFVRTPEVLKSAPAIDTKRLSALIWTTTPWTLPANKAIAVNNEIEYVVVEVNDTETNELQDQMLVAKDRIEHVQSYLSEGLTFRIVVDSISGSQLADGQAACYNLFTASESPILQADFVTATSGTGLVHMAPGHGMEDYQVCQQNGVGPAFAPLDDEGKYTSDAFPAANGAVQFQGLDAQTQGVKAVLGVLREPQQFLPEATVGHDDLLFAAHKFVHKNPIDWRTKQPVITRATAQWFADVSAVKERALEALDNVTFIPDTGKARLRTFVEGRSQWCISRQRSWGVPIPALYHIETREACITDDSINHIISTIEERGIDAWFSDPIDDSRWLHPSLEPGEWIRGRDTMDVWFDSGTSWTSLAGRDDSTALSDAYVEGTDQHRGWFQSSLLTAVATQDEGSKPRAPFRLLATHGFTLDGEGKKMSKSLGNVVSPEDIISGALLQAGRGKSQGKGQQKPAPTGKKQSSMGPDILRLWVASSDYTKDVSISQPVLQSVQQALQKYRVTFKFLLGVLHDYPTAHGQPELLQTLGFADQVVLQQLAECSRTVFAAYQDYKFYAGINEINKFINNDLSAFYFEIIKDRLYTGSLADRRHTQTILVCILQELTKMLGVPTPHLVEEVWEWMPPQMRRTEASREEVDMSLHPLRHVWKAPFDEYAVREDYRHLKEEIDDELEMGLDVFTPLNAAVKSAQEEARAARHLGSGLACKVEIYLPQHAQVILSPAYWLEDGQLPGLLVVSQAELKLVEEFPEDIPPQTTEWRYEQSFEYDWGGEIVTGKVFVLPPEGKKCVRCWKYTAEEEGLPCEPCREVLAETMAL</sequence>
<feature type="domain" description="Methionyl/Valyl/Leucyl/Isoleucyl-tRNA synthetase anticodon-binding" evidence="12">
    <location>
        <begin position="959"/>
        <end position="1058"/>
    </location>
</feature>
<evidence type="ECO:0000313" key="13">
    <source>
        <dbReference type="EMBL" id="KAK4507330.1"/>
    </source>
</evidence>
<dbReference type="InterPro" id="IPR013155">
    <property type="entry name" value="M/V/L/I-tRNA-synth_anticd-bd"/>
</dbReference>
<dbReference type="Proteomes" id="UP001305779">
    <property type="component" value="Unassembled WGS sequence"/>
</dbReference>
<dbReference type="Gene3D" id="1.10.730.20">
    <property type="match status" value="1"/>
</dbReference>
<proteinExistence type="inferred from homology"/>
<dbReference type="SUPFAM" id="SSF52374">
    <property type="entry name" value="Nucleotidylyl transferase"/>
    <property type="match status" value="1"/>
</dbReference>
<dbReference type="CDD" id="cd07960">
    <property type="entry name" value="Anticodon_Ia_Ile_BEm"/>
    <property type="match status" value="1"/>
</dbReference>
<dbReference type="InterPro" id="IPR002301">
    <property type="entry name" value="Ile-tRNA-ligase"/>
</dbReference>
<evidence type="ECO:0000259" key="11">
    <source>
        <dbReference type="Pfam" id="PF00133"/>
    </source>
</evidence>
<dbReference type="InterPro" id="IPR014729">
    <property type="entry name" value="Rossmann-like_a/b/a_fold"/>
</dbReference>
<dbReference type="Gene3D" id="1.10.10.830">
    <property type="entry name" value="Ile-tRNA synthetase CP2 domain-like"/>
    <property type="match status" value="1"/>
</dbReference>
<keyword evidence="5 9" id="KW-0067">ATP-binding</keyword>
<reference evidence="13 14" key="1">
    <citation type="journal article" date="2023" name="G3 (Bethesda)">
        <title>A chromosome-level genome assembly of Zasmidium syzygii isolated from banana leaves.</title>
        <authorList>
            <person name="van Westerhoven A.C."/>
            <person name="Mehrabi R."/>
            <person name="Talebi R."/>
            <person name="Steentjes M.B.F."/>
            <person name="Corcolon B."/>
            <person name="Chong P.A."/>
            <person name="Kema G.H.J."/>
            <person name="Seidl M.F."/>
        </authorList>
    </citation>
    <scope>NUCLEOTIDE SEQUENCE [LARGE SCALE GENOMIC DNA]</scope>
    <source>
        <strain evidence="13 14">P124</strain>
    </source>
</reference>
<dbReference type="PANTHER" id="PTHR42765:SF1">
    <property type="entry name" value="ISOLEUCINE--TRNA LIGASE, MITOCHONDRIAL"/>
    <property type="match status" value="1"/>
</dbReference>
<dbReference type="InterPro" id="IPR009008">
    <property type="entry name" value="Val/Leu/Ile-tRNA-synth_edit"/>
</dbReference>
<evidence type="ECO:0000256" key="8">
    <source>
        <dbReference type="ARBA" id="ARBA00032665"/>
    </source>
</evidence>
<dbReference type="EMBL" id="JAXOVC010000001">
    <property type="protein sequence ID" value="KAK4507330.1"/>
    <property type="molecule type" value="Genomic_DNA"/>
</dbReference>
<evidence type="ECO:0000256" key="3">
    <source>
        <dbReference type="ARBA" id="ARBA00022598"/>
    </source>
</evidence>
<dbReference type="PRINTS" id="PR00984">
    <property type="entry name" value="TRNASYNTHILE"/>
</dbReference>
<evidence type="ECO:0000313" key="14">
    <source>
        <dbReference type="Proteomes" id="UP001305779"/>
    </source>
</evidence>
<dbReference type="PANTHER" id="PTHR42765">
    <property type="entry name" value="SOLEUCYL-TRNA SYNTHETASE"/>
    <property type="match status" value="1"/>
</dbReference>
<evidence type="ECO:0000256" key="6">
    <source>
        <dbReference type="ARBA" id="ARBA00022917"/>
    </source>
</evidence>
<dbReference type="SUPFAM" id="SSF47323">
    <property type="entry name" value="Anticodon-binding domain of a subclass of class I aminoacyl-tRNA synthetases"/>
    <property type="match status" value="1"/>
</dbReference>
<evidence type="ECO:0000256" key="4">
    <source>
        <dbReference type="ARBA" id="ARBA00022741"/>
    </source>
</evidence>
<dbReference type="InterPro" id="IPR050081">
    <property type="entry name" value="Ile-tRNA_ligase"/>
</dbReference>
<evidence type="ECO:0000256" key="1">
    <source>
        <dbReference type="ARBA" id="ARBA00005594"/>
    </source>
</evidence>
<accession>A0ABR0F213</accession>
<keyword evidence="4 9" id="KW-0547">Nucleotide-binding</keyword>
<evidence type="ECO:0000256" key="7">
    <source>
        <dbReference type="ARBA" id="ARBA00023146"/>
    </source>
</evidence>
<name>A0ABR0F213_ZASCE</name>
<dbReference type="Gene3D" id="3.90.740.10">
    <property type="entry name" value="Valyl/Leucyl/Isoleucyl-tRNA synthetase, editing domain"/>
    <property type="match status" value="1"/>
</dbReference>
<evidence type="ECO:0000259" key="12">
    <source>
        <dbReference type="Pfam" id="PF08264"/>
    </source>
</evidence>
<keyword evidence="14" id="KW-1185">Reference proteome</keyword>
<feature type="domain" description="Aminoacyl-tRNA synthetase class Ia" evidence="11">
    <location>
        <begin position="235"/>
        <end position="914"/>
    </location>
</feature>
<dbReference type="EC" id="6.1.1.5" evidence="2"/>
<evidence type="ECO:0000256" key="2">
    <source>
        <dbReference type="ARBA" id="ARBA00013165"/>
    </source>
</evidence>
<evidence type="ECO:0000256" key="5">
    <source>
        <dbReference type="ARBA" id="ARBA00022840"/>
    </source>
</evidence>
<keyword evidence="6 9" id="KW-0648">Protein biosynthesis</keyword>
<dbReference type="Pfam" id="PF08264">
    <property type="entry name" value="Anticodon_1"/>
    <property type="match status" value="1"/>
</dbReference>
<evidence type="ECO:0000256" key="9">
    <source>
        <dbReference type="RuleBase" id="RU363035"/>
    </source>
</evidence>
<gene>
    <name evidence="13" type="ORF">PRZ48_001065</name>
</gene>
<keyword evidence="3 9" id="KW-0436">Ligase</keyword>
<dbReference type="InterPro" id="IPR002300">
    <property type="entry name" value="aa-tRNA-synth_Ia"/>
</dbReference>